<evidence type="ECO:0000259" key="7">
    <source>
        <dbReference type="Pfam" id="PF08191"/>
    </source>
</evidence>
<dbReference type="SUPFAM" id="SSF81296">
    <property type="entry name" value="E set domains"/>
    <property type="match status" value="1"/>
</dbReference>
<keyword evidence="4" id="KW-0433">Leucine-rich repeat</keyword>
<protein>
    <submittedName>
        <fullName evidence="9">I-InlF protein</fullName>
    </submittedName>
</protein>
<reference evidence="9" key="1">
    <citation type="journal article" date="1998" name="Mol. Microbiol.">
        <title>A novel PrfA-regulated chromosomal locus, which is specific for Listeria ivanovii, encodes two small, secreted internalins and contributes to virulence in mice.</title>
        <authorList>
            <person name="Engelbrecht F."/>
            <person name="Dominguez-Bernal G."/>
            <person name="Hess J."/>
            <person name="Dickneite C."/>
            <person name="Greiffenberg L."/>
            <person name="Lampidis R."/>
            <person name="Raffelsbauer D."/>
            <person name="Daniels J.J."/>
            <person name="Kreft J."/>
            <person name="Kaufmann S.H."/>
            <person name="Vazquez-Boland J.A."/>
            <person name="Goebel W."/>
        </authorList>
    </citation>
    <scope>NUCLEOTIDE SEQUENCE</scope>
    <source>
        <strain evidence="9">ATCC 19119</strain>
    </source>
</reference>
<dbReference type="PANTHER" id="PTHR46652:SF3">
    <property type="entry name" value="LEUCINE-RICH REPEAT-CONTAINING PROTEIN 9"/>
    <property type="match status" value="1"/>
</dbReference>
<evidence type="ECO:0000256" key="5">
    <source>
        <dbReference type="ARBA" id="ARBA00022729"/>
    </source>
</evidence>
<dbReference type="InterPro" id="IPR025875">
    <property type="entry name" value="Leu-rich_rpt_4"/>
</dbReference>
<evidence type="ECO:0000256" key="2">
    <source>
        <dbReference type="ARBA" id="ARBA00009432"/>
    </source>
</evidence>
<evidence type="ECO:0000256" key="4">
    <source>
        <dbReference type="ARBA" id="ARBA00022614"/>
    </source>
</evidence>
<gene>
    <name evidence="9" type="primary">i-inlF</name>
</gene>
<comment type="subcellular location">
    <subcellularLocation>
        <location evidence="1">Secreted</location>
    </subcellularLocation>
</comment>
<dbReference type="AlphaFoldDB" id="Q9Z489"/>
<dbReference type="InterPro" id="IPR032675">
    <property type="entry name" value="LRR_dom_sf"/>
</dbReference>
<proteinExistence type="inferred from homology"/>
<evidence type="ECO:0000259" key="8">
    <source>
        <dbReference type="Pfam" id="PF12354"/>
    </source>
</evidence>
<dbReference type="Gene3D" id="3.80.10.10">
    <property type="entry name" value="Ribonuclease Inhibitor"/>
    <property type="match status" value="1"/>
</dbReference>
<dbReference type="Pfam" id="PF08191">
    <property type="entry name" value="LRR_adjacent"/>
    <property type="match status" value="1"/>
</dbReference>
<keyword evidence="5" id="KW-0732">Signal</keyword>
<evidence type="ECO:0000256" key="6">
    <source>
        <dbReference type="ARBA" id="ARBA00022737"/>
    </source>
</evidence>
<dbReference type="InterPro" id="IPR003591">
    <property type="entry name" value="Leu-rich_rpt_typical-subtyp"/>
</dbReference>
<keyword evidence="6" id="KW-0677">Repeat</keyword>
<dbReference type="InterPro" id="IPR001611">
    <property type="entry name" value="Leu-rich_rpt"/>
</dbReference>
<dbReference type="SMART" id="SM00365">
    <property type="entry name" value="LRR_SD22"/>
    <property type="match status" value="5"/>
</dbReference>
<evidence type="ECO:0000256" key="1">
    <source>
        <dbReference type="ARBA" id="ARBA00004613"/>
    </source>
</evidence>
<dbReference type="EMBL" id="Y14181">
    <property type="protein sequence ID" value="CAA74581.1"/>
    <property type="molecule type" value="Genomic_DNA"/>
</dbReference>
<keyword evidence="3" id="KW-0964">Secreted</keyword>
<name>Q9Z489_LISIV</name>
<dbReference type="SUPFAM" id="SSF52058">
    <property type="entry name" value="L domain-like"/>
    <property type="match status" value="1"/>
</dbReference>
<dbReference type="InterPro" id="IPR024634">
    <property type="entry name" value="Internalin_N"/>
</dbReference>
<dbReference type="Pfam" id="PF12799">
    <property type="entry name" value="LRR_4"/>
    <property type="match status" value="3"/>
</dbReference>
<dbReference type="GO" id="GO:0005576">
    <property type="term" value="C:extracellular region"/>
    <property type="evidence" value="ECO:0007669"/>
    <property type="project" value="UniProtKB-SubCell"/>
</dbReference>
<dbReference type="InterPro" id="IPR012569">
    <property type="entry name" value="Inl_IR"/>
</dbReference>
<feature type="domain" description="Internalin N-terminal" evidence="8">
    <location>
        <begin position="31"/>
        <end position="74"/>
    </location>
</feature>
<feature type="domain" description="Internalin Ig-like inter-repeat region" evidence="7">
    <location>
        <begin position="241"/>
        <end position="295"/>
    </location>
</feature>
<dbReference type="SMART" id="SM00369">
    <property type="entry name" value="LRR_TYP"/>
    <property type="match status" value="4"/>
</dbReference>
<dbReference type="Pfam" id="PF12354">
    <property type="entry name" value="Internalin_N"/>
    <property type="match status" value="1"/>
</dbReference>
<accession>Q9Z489</accession>
<dbReference type="PROSITE" id="PS51450">
    <property type="entry name" value="LRR"/>
    <property type="match status" value="4"/>
</dbReference>
<dbReference type="PANTHER" id="PTHR46652">
    <property type="entry name" value="LEUCINE-RICH REPEAT AND IQ DOMAIN-CONTAINING PROTEIN 1-RELATED"/>
    <property type="match status" value="1"/>
</dbReference>
<comment type="similarity">
    <text evidence="2">Belongs to the internalin family.</text>
</comment>
<organism evidence="9">
    <name type="scientific">Listeria ivanovii</name>
    <dbReference type="NCBI Taxonomy" id="1638"/>
    <lineage>
        <taxon>Bacteria</taxon>
        <taxon>Bacillati</taxon>
        <taxon>Bacillota</taxon>
        <taxon>Bacilli</taxon>
        <taxon>Bacillales</taxon>
        <taxon>Listeriaceae</taxon>
        <taxon>Listeria</taxon>
    </lineage>
</organism>
<evidence type="ECO:0000256" key="3">
    <source>
        <dbReference type="ARBA" id="ARBA00022525"/>
    </source>
</evidence>
<dbReference type="Gene3D" id="2.60.40.1220">
    <property type="match status" value="1"/>
</dbReference>
<sequence length="315" mass="35887">MRKNDWLKNVLITILVTVFVVCVNMSLETKAQAANIPHPLPINRIFPDPDLAERVKETLKKSNVTDVVSQRELDEVQIFNGNGRTIISIDGLQYFTNLKELYLSRNHIRDLTPLKDLTNLAILCLDKNRLENLNGIPSNKLVRLSLEDNELTQVDALANLTQLETLFISKNQLKNIDALANLTNLKTLDLNRNELEDLSPLARLENLTSLDLANQKCVKEALVYKPKLVIPNTIKGPDKVLITPSYISDNGSYTNGQLKWNLPVCKEKVCYTFAQLVRSWENRGPYLMVWVIQPLYPKKLETKKRASFYLCGLTK</sequence>
<dbReference type="InterPro" id="IPR014756">
    <property type="entry name" value="Ig_E-set"/>
</dbReference>
<dbReference type="InterPro" id="IPR014755">
    <property type="entry name" value="Cu-Rt/internalin_Ig-like"/>
</dbReference>
<evidence type="ECO:0000313" key="9">
    <source>
        <dbReference type="EMBL" id="CAA74581.1"/>
    </source>
</evidence>
<dbReference type="InterPro" id="IPR050836">
    <property type="entry name" value="SDS22/Internalin_LRR"/>
</dbReference>